<protein>
    <recommendedName>
        <fullName evidence="3">Reverse transcriptase zinc-binding domain-containing protein</fullName>
    </recommendedName>
</protein>
<accession>A0A2N0RQ40</accession>
<reference evidence="1 2" key="2">
    <citation type="submission" date="2017-10" db="EMBL/GenBank/DDBJ databases">
        <title>Genome analyses suggest a sexual origin of heterokaryosis in a supposedly ancient asexual fungus.</title>
        <authorList>
            <person name="Corradi N."/>
            <person name="Sedzielewska K."/>
            <person name="Noel J."/>
            <person name="Charron P."/>
            <person name="Farinelli L."/>
            <person name="Marton T."/>
            <person name="Kruger M."/>
            <person name="Pelin A."/>
            <person name="Brachmann A."/>
            <person name="Corradi N."/>
        </authorList>
    </citation>
    <scope>NUCLEOTIDE SEQUENCE [LARGE SCALE GENOMIC DNA]</scope>
    <source>
        <strain evidence="1 2">A1</strain>
    </source>
</reference>
<proteinExistence type="predicted"/>
<evidence type="ECO:0000313" key="2">
    <source>
        <dbReference type="Proteomes" id="UP000232688"/>
    </source>
</evidence>
<sequence length="157" mass="18801">MNRYISYENYLLIELVNWEFTKFWMTFYLFNRPTARQLKITSWKMKASTLQLPTLDILNKNYPDILKGLKTCFLCKTENETNLHLWQCQETLTLLAPIFNNFVIKLQAILTEHAEIPTCIWQDSIRFCKIFSWTRSASDNIAQNEHLLIFFTQLYTK</sequence>
<name>A0A2N0RQ40_9GLOM</name>
<comment type="caution">
    <text evidence="1">The sequence shown here is derived from an EMBL/GenBank/DDBJ whole genome shotgun (WGS) entry which is preliminary data.</text>
</comment>
<dbReference type="Proteomes" id="UP000232688">
    <property type="component" value="Unassembled WGS sequence"/>
</dbReference>
<reference evidence="1 2" key="1">
    <citation type="submission" date="2017-10" db="EMBL/GenBank/DDBJ databases">
        <title>Extensive intraspecific genome diversity in a model arbuscular mycorrhizal fungus.</title>
        <authorList>
            <person name="Chen E.C.H."/>
            <person name="Morin E."/>
            <person name="Baudet D."/>
            <person name="Noel J."/>
            <person name="Ndikumana S."/>
            <person name="Charron P."/>
            <person name="St-Onge C."/>
            <person name="Giorgi J."/>
            <person name="Grigoriev I.V."/>
            <person name="Roux C."/>
            <person name="Martin F.M."/>
            <person name="Corradi N."/>
        </authorList>
    </citation>
    <scope>NUCLEOTIDE SEQUENCE [LARGE SCALE GENOMIC DNA]</scope>
    <source>
        <strain evidence="1 2">A1</strain>
    </source>
</reference>
<evidence type="ECO:0000313" key="1">
    <source>
        <dbReference type="EMBL" id="PKC65431.1"/>
    </source>
</evidence>
<dbReference type="AlphaFoldDB" id="A0A2N0RQ40"/>
<evidence type="ECO:0008006" key="3">
    <source>
        <dbReference type="Google" id="ProtNLM"/>
    </source>
</evidence>
<dbReference type="EMBL" id="LLXH01000543">
    <property type="protein sequence ID" value="PKC65431.1"/>
    <property type="molecule type" value="Genomic_DNA"/>
</dbReference>
<dbReference type="VEuPathDB" id="FungiDB:RhiirA1_461060"/>
<gene>
    <name evidence="1" type="ORF">RhiirA1_461060</name>
</gene>
<organism evidence="1 2">
    <name type="scientific">Rhizophagus irregularis</name>
    <dbReference type="NCBI Taxonomy" id="588596"/>
    <lineage>
        <taxon>Eukaryota</taxon>
        <taxon>Fungi</taxon>
        <taxon>Fungi incertae sedis</taxon>
        <taxon>Mucoromycota</taxon>
        <taxon>Glomeromycotina</taxon>
        <taxon>Glomeromycetes</taxon>
        <taxon>Glomerales</taxon>
        <taxon>Glomeraceae</taxon>
        <taxon>Rhizophagus</taxon>
    </lineage>
</organism>